<keyword evidence="4 7" id="KW-0238">DNA-binding</keyword>
<evidence type="ECO:0000313" key="7">
    <source>
        <dbReference type="EMBL" id="TDU26551.1"/>
    </source>
</evidence>
<evidence type="ECO:0000256" key="2">
    <source>
        <dbReference type="ARBA" id="ARBA00022372"/>
    </source>
</evidence>
<reference evidence="7 8" key="1">
    <citation type="submission" date="2019-03" db="EMBL/GenBank/DDBJ databases">
        <title>Genomic Encyclopedia of Type Strains, Phase IV (KMG-IV): sequencing the most valuable type-strain genomes for metagenomic binning, comparative biology and taxonomic classification.</title>
        <authorList>
            <person name="Goeker M."/>
        </authorList>
    </citation>
    <scope>NUCLEOTIDE SEQUENCE [LARGE SCALE GENOMIC DNA]</scope>
    <source>
        <strain evidence="7 8">DSM 26377</strain>
    </source>
</reference>
<dbReference type="Proteomes" id="UP000295341">
    <property type="component" value="Unassembled WGS sequence"/>
</dbReference>
<dbReference type="SUPFAM" id="SSF110849">
    <property type="entry name" value="ParB/Sulfiredoxin"/>
    <property type="match status" value="1"/>
</dbReference>
<comment type="function">
    <text evidence="5">Involved in chromosome partition. Localize to both poles of the predivisional cell following completion of DNA replication. Binds to the DNA origin of replication.</text>
</comment>
<dbReference type="InterPro" id="IPR004437">
    <property type="entry name" value="ParB/RepB/Spo0J"/>
</dbReference>
<dbReference type="FunFam" id="3.90.1530.30:FF:000001">
    <property type="entry name" value="Chromosome partitioning protein ParB"/>
    <property type="match status" value="1"/>
</dbReference>
<keyword evidence="8" id="KW-1185">Reference proteome</keyword>
<proteinExistence type="inferred from homology"/>
<dbReference type="RefSeq" id="WP_133882742.1">
    <property type="nucleotide sequence ID" value="NZ_MWIN01000007.1"/>
</dbReference>
<dbReference type="InterPro" id="IPR057240">
    <property type="entry name" value="ParB_dimer_C"/>
</dbReference>
<dbReference type="Pfam" id="PF23552">
    <property type="entry name" value="ParB_C"/>
    <property type="match status" value="1"/>
</dbReference>
<evidence type="ECO:0000313" key="8">
    <source>
        <dbReference type="Proteomes" id="UP000295341"/>
    </source>
</evidence>
<dbReference type="CDD" id="cd16393">
    <property type="entry name" value="SPO0J_N"/>
    <property type="match status" value="1"/>
</dbReference>
<dbReference type="GO" id="GO:0007059">
    <property type="term" value="P:chromosome segregation"/>
    <property type="evidence" value="ECO:0007669"/>
    <property type="project" value="UniProtKB-KW"/>
</dbReference>
<dbReference type="GO" id="GO:0003677">
    <property type="term" value="F:DNA binding"/>
    <property type="evidence" value="ECO:0007669"/>
    <property type="project" value="UniProtKB-KW"/>
</dbReference>
<evidence type="ECO:0000256" key="4">
    <source>
        <dbReference type="ARBA" id="ARBA00023125"/>
    </source>
</evidence>
<dbReference type="OrthoDB" id="9802051at2"/>
<dbReference type="SUPFAM" id="SSF109709">
    <property type="entry name" value="KorB DNA-binding domain-like"/>
    <property type="match status" value="1"/>
</dbReference>
<feature type="domain" description="ParB-like N-terminal" evidence="6">
    <location>
        <begin position="9"/>
        <end position="99"/>
    </location>
</feature>
<dbReference type="PANTHER" id="PTHR33375">
    <property type="entry name" value="CHROMOSOME-PARTITIONING PROTEIN PARB-RELATED"/>
    <property type="match status" value="1"/>
</dbReference>
<evidence type="ECO:0000256" key="5">
    <source>
        <dbReference type="ARBA" id="ARBA00025472"/>
    </source>
</evidence>
<dbReference type="SMART" id="SM00470">
    <property type="entry name" value="ParB"/>
    <property type="match status" value="1"/>
</dbReference>
<evidence type="ECO:0000256" key="1">
    <source>
        <dbReference type="ARBA" id="ARBA00006295"/>
    </source>
</evidence>
<protein>
    <recommendedName>
        <fullName evidence="2">Probable chromosome-partitioning protein ParB</fullName>
    </recommendedName>
</protein>
<accession>A0A4R7P0G9</accession>
<dbReference type="NCBIfam" id="TIGR00180">
    <property type="entry name" value="parB_part"/>
    <property type="match status" value="1"/>
</dbReference>
<comment type="caution">
    <text evidence="7">The sequence shown here is derived from an EMBL/GenBank/DDBJ whole genome shotgun (WGS) entry which is preliminary data.</text>
</comment>
<dbReference type="AlphaFoldDB" id="A0A4R7P0G9"/>
<sequence length="265" mass="29721">MSNAASTIRTIPVDLIRPGSTQARRHFDADALEELARSIRESGVIQPIVLRTRVWGYELLAGERRWRAAQLAGLHDIPAIVRDDLSEDEAFILGLIENLQRESLSPIETAAGLKRLGETFELTHDQIGERIGKSRAYVSNYFRLLNLDPQVATLVNEGHIPLGHAKVLASLPHDQQLRFADEVIRHKLTVRQLERRVALHRRPKATFNQGKPGDWERLERELSDLVGCPVAISLEKDGQGELRVAFHSLDELDGVMARLGYPANS</sequence>
<dbReference type="Gene3D" id="3.90.1530.30">
    <property type="match status" value="1"/>
</dbReference>
<name>A0A4R7P0G9_9GAMM</name>
<dbReference type="Pfam" id="PF02195">
    <property type="entry name" value="ParB_N"/>
    <property type="match status" value="1"/>
</dbReference>
<evidence type="ECO:0000256" key="3">
    <source>
        <dbReference type="ARBA" id="ARBA00022829"/>
    </source>
</evidence>
<evidence type="ECO:0000259" key="6">
    <source>
        <dbReference type="SMART" id="SM00470"/>
    </source>
</evidence>
<dbReference type="GO" id="GO:0005694">
    <property type="term" value="C:chromosome"/>
    <property type="evidence" value="ECO:0007669"/>
    <property type="project" value="TreeGrafter"/>
</dbReference>
<dbReference type="InterPro" id="IPR003115">
    <property type="entry name" value="ParB_N"/>
</dbReference>
<dbReference type="InterPro" id="IPR050336">
    <property type="entry name" value="Chromosome_partition/occlusion"/>
</dbReference>
<dbReference type="Gene3D" id="1.10.10.2830">
    <property type="match status" value="1"/>
</dbReference>
<dbReference type="EMBL" id="SOBT01000010">
    <property type="protein sequence ID" value="TDU26551.1"/>
    <property type="molecule type" value="Genomic_DNA"/>
</dbReference>
<keyword evidence="3" id="KW-0159">Chromosome partition</keyword>
<gene>
    <name evidence="7" type="ORF">DFR24_3580</name>
</gene>
<dbReference type="Pfam" id="PF17762">
    <property type="entry name" value="HTH_ParB"/>
    <property type="match status" value="1"/>
</dbReference>
<comment type="similarity">
    <text evidence="1">Belongs to the ParB family.</text>
</comment>
<dbReference type="PANTHER" id="PTHR33375:SF1">
    <property type="entry name" value="CHROMOSOME-PARTITIONING PROTEIN PARB-RELATED"/>
    <property type="match status" value="1"/>
</dbReference>
<dbReference type="FunFam" id="1.10.10.2830:FF:000001">
    <property type="entry name" value="Chromosome partitioning protein ParB"/>
    <property type="match status" value="1"/>
</dbReference>
<dbReference type="InterPro" id="IPR041468">
    <property type="entry name" value="HTH_ParB/Spo0J"/>
</dbReference>
<organism evidence="7 8">
    <name type="scientific">Panacagrimonas perspica</name>
    <dbReference type="NCBI Taxonomy" id="381431"/>
    <lineage>
        <taxon>Bacteria</taxon>
        <taxon>Pseudomonadati</taxon>
        <taxon>Pseudomonadota</taxon>
        <taxon>Gammaproteobacteria</taxon>
        <taxon>Nevskiales</taxon>
        <taxon>Nevskiaceae</taxon>
        <taxon>Panacagrimonas</taxon>
    </lineage>
</organism>
<dbReference type="InterPro" id="IPR036086">
    <property type="entry name" value="ParB/Sulfiredoxin_sf"/>
</dbReference>